<protein>
    <submittedName>
        <fullName evidence="2">Aldo/keto reductase</fullName>
    </submittedName>
</protein>
<dbReference type="EMBL" id="BTPD01000007">
    <property type="protein sequence ID" value="GMQ29839.1"/>
    <property type="molecule type" value="Genomic_DNA"/>
</dbReference>
<evidence type="ECO:0000313" key="3">
    <source>
        <dbReference type="Proteomes" id="UP001338309"/>
    </source>
</evidence>
<sequence>MKSDSISFSLSNYPIGLGCMSLPERSSEAKKILEEAWQGGIRFFDTADLYQAGKNEVNLGKFFQGKRSEVVLATKVGNQLHPDGKTWSWNPSKSYILEAVEKSLQRLKTDYIDLYQLHGGTMEDPWENTLEAFEILKNQGKIRAFGISSIRPNVIRKVMELNPPATIMMQYSPLDRRPEEEIFPLLEKTQTRVLVRGGMTKGILLDKPTAGFLDLSKEEVEEIKKEIHSSGFSPEAVLTRYSMEEKAVGMMVIGASKPEQLKKNLKAFEESKSIPEEYILNLKQKFLPNKYQDHR</sequence>
<dbReference type="Proteomes" id="UP001338309">
    <property type="component" value="Unassembled WGS sequence"/>
</dbReference>
<name>A0ABQ6PPG1_9BACT</name>
<dbReference type="InterPro" id="IPR023210">
    <property type="entry name" value="NADP_OxRdtase_dom"/>
</dbReference>
<dbReference type="PANTHER" id="PTHR43312:SF1">
    <property type="entry name" value="NADP-DEPENDENT OXIDOREDUCTASE DOMAIN-CONTAINING PROTEIN"/>
    <property type="match status" value="1"/>
</dbReference>
<organism evidence="2 3">
    <name type="scientific">Algoriphagus confluentis</name>
    <dbReference type="NCBI Taxonomy" id="1697556"/>
    <lineage>
        <taxon>Bacteria</taxon>
        <taxon>Pseudomonadati</taxon>
        <taxon>Bacteroidota</taxon>
        <taxon>Cytophagia</taxon>
        <taxon>Cytophagales</taxon>
        <taxon>Cyclobacteriaceae</taxon>
        <taxon>Algoriphagus</taxon>
    </lineage>
</organism>
<dbReference type="InterPro" id="IPR036812">
    <property type="entry name" value="NAD(P)_OxRdtase_dom_sf"/>
</dbReference>
<reference evidence="2 3" key="1">
    <citation type="submission" date="2023-08" db="EMBL/GenBank/DDBJ databases">
        <title>Draft genome sequence of Algoriphagus confluentis.</title>
        <authorList>
            <person name="Takatani N."/>
            <person name="Hosokawa M."/>
            <person name="Sawabe T."/>
        </authorList>
    </citation>
    <scope>NUCLEOTIDE SEQUENCE [LARGE SCALE GENOMIC DNA]</scope>
    <source>
        <strain evidence="2 3">NBRC 111222</strain>
    </source>
</reference>
<dbReference type="SUPFAM" id="SSF51430">
    <property type="entry name" value="NAD(P)-linked oxidoreductase"/>
    <property type="match status" value="1"/>
</dbReference>
<dbReference type="Pfam" id="PF00248">
    <property type="entry name" value="Aldo_ket_red"/>
    <property type="match status" value="1"/>
</dbReference>
<dbReference type="RefSeq" id="WP_338224555.1">
    <property type="nucleotide sequence ID" value="NZ_BTPD01000007.1"/>
</dbReference>
<proteinExistence type="predicted"/>
<dbReference type="PANTHER" id="PTHR43312">
    <property type="entry name" value="D-THREO-ALDOSE 1-DEHYDROGENASE"/>
    <property type="match status" value="1"/>
</dbReference>
<evidence type="ECO:0000259" key="1">
    <source>
        <dbReference type="Pfam" id="PF00248"/>
    </source>
</evidence>
<dbReference type="CDD" id="cd19086">
    <property type="entry name" value="AKR_AKR11C1"/>
    <property type="match status" value="1"/>
</dbReference>
<gene>
    <name evidence="2" type="ORF">Aconfl_24820</name>
</gene>
<feature type="domain" description="NADP-dependent oxidoreductase" evidence="1">
    <location>
        <begin position="14"/>
        <end position="271"/>
    </location>
</feature>
<dbReference type="InterPro" id="IPR053135">
    <property type="entry name" value="AKR2_Oxidoreductase"/>
</dbReference>
<evidence type="ECO:0000313" key="2">
    <source>
        <dbReference type="EMBL" id="GMQ29839.1"/>
    </source>
</evidence>
<keyword evidence="3" id="KW-1185">Reference proteome</keyword>
<dbReference type="PRINTS" id="PR00069">
    <property type="entry name" value="ALDKETRDTASE"/>
</dbReference>
<dbReference type="PROSITE" id="PS51257">
    <property type="entry name" value="PROKAR_LIPOPROTEIN"/>
    <property type="match status" value="1"/>
</dbReference>
<comment type="caution">
    <text evidence="2">The sequence shown here is derived from an EMBL/GenBank/DDBJ whole genome shotgun (WGS) entry which is preliminary data.</text>
</comment>
<accession>A0ABQ6PPG1</accession>
<dbReference type="InterPro" id="IPR020471">
    <property type="entry name" value="AKR"/>
</dbReference>
<dbReference type="Gene3D" id="3.20.20.100">
    <property type="entry name" value="NADP-dependent oxidoreductase domain"/>
    <property type="match status" value="1"/>
</dbReference>